<protein>
    <submittedName>
        <fullName evidence="1">Uncharacterized protein</fullName>
    </submittedName>
</protein>
<dbReference type="Proteomes" id="UP000735874">
    <property type="component" value="Unassembled WGS sequence"/>
</dbReference>
<organism evidence="1 2">
    <name type="scientific">Phytophthora cactorum</name>
    <dbReference type="NCBI Taxonomy" id="29920"/>
    <lineage>
        <taxon>Eukaryota</taxon>
        <taxon>Sar</taxon>
        <taxon>Stramenopiles</taxon>
        <taxon>Oomycota</taxon>
        <taxon>Peronosporomycetes</taxon>
        <taxon>Peronosporales</taxon>
        <taxon>Peronosporaceae</taxon>
        <taxon>Phytophthora</taxon>
    </lineage>
</organism>
<evidence type="ECO:0000313" key="2">
    <source>
        <dbReference type="Proteomes" id="UP000735874"/>
    </source>
</evidence>
<proteinExistence type="predicted"/>
<dbReference type="AlphaFoldDB" id="A0A8T0YM28"/>
<evidence type="ECO:0000313" key="1">
    <source>
        <dbReference type="EMBL" id="KAG2843325.1"/>
    </source>
</evidence>
<name>A0A8T0YM28_9STRA</name>
<reference evidence="1" key="1">
    <citation type="submission" date="2018-10" db="EMBL/GenBank/DDBJ databases">
        <title>Effector identification in a new, highly contiguous assembly of the strawberry crown rot pathogen Phytophthora cactorum.</title>
        <authorList>
            <person name="Armitage A.D."/>
            <person name="Nellist C.F."/>
            <person name="Bates H."/>
            <person name="Vickerstaff R.J."/>
            <person name="Harrison R.J."/>
        </authorList>
    </citation>
    <scope>NUCLEOTIDE SEQUENCE</scope>
    <source>
        <strain evidence="1">15-7</strain>
    </source>
</reference>
<feature type="non-terminal residue" evidence="1">
    <location>
        <position position="28"/>
    </location>
</feature>
<comment type="caution">
    <text evidence="1">The sequence shown here is derived from an EMBL/GenBank/DDBJ whole genome shotgun (WGS) entry which is preliminary data.</text>
</comment>
<gene>
    <name evidence="1" type="ORF">PC113_g18614</name>
</gene>
<accession>A0A8T0YM28</accession>
<sequence>MNQLKQELKAAQDLLQQEPEDRVLEKKK</sequence>
<dbReference type="EMBL" id="RCMG01000888">
    <property type="protein sequence ID" value="KAG2843325.1"/>
    <property type="molecule type" value="Genomic_DNA"/>
</dbReference>